<name>A0A804NP76_MAIZE</name>
<proteinExistence type="predicted"/>
<feature type="region of interest" description="Disordered" evidence="1">
    <location>
        <begin position="1"/>
        <end position="53"/>
    </location>
</feature>
<organism evidence="2 3">
    <name type="scientific">Zea mays</name>
    <name type="common">Maize</name>
    <dbReference type="NCBI Taxonomy" id="4577"/>
    <lineage>
        <taxon>Eukaryota</taxon>
        <taxon>Viridiplantae</taxon>
        <taxon>Streptophyta</taxon>
        <taxon>Embryophyta</taxon>
        <taxon>Tracheophyta</taxon>
        <taxon>Spermatophyta</taxon>
        <taxon>Magnoliopsida</taxon>
        <taxon>Liliopsida</taxon>
        <taxon>Poales</taxon>
        <taxon>Poaceae</taxon>
        <taxon>PACMAD clade</taxon>
        <taxon>Panicoideae</taxon>
        <taxon>Andropogonodae</taxon>
        <taxon>Andropogoneae</taxon>
        <taxon>Tripsacinae</taxon>
        <taxon>Zea</taxon>
    </lineage>
</organism>
<protein>
    <submittedName>
        <fullName evidence="2">Uncharacterized protein</fullName>
    </submittedName>
</protein>
<evidence type="ECO:0000313" key="2">
    <source>
        <dbReference type="EnsemblPlants" id="Zm00001eb175380_P002"/>
    </source>
</evidence>
<accession>A0A804NP76</accession>
<dbReference type="Proteomes" id="UP000007305">
    <property type="component" value="Chromosome 4"/>
</dbReference>
<keyword evidence="3" id="KW-1185">Reference proteome</keyword>
<reference evidence="3" key="1">
    <citation type="journal article" date="2009" name="Science">
        <title>The B73 maize genome: complexity, diversity, and dynamics.</title>
        <authorList>
            <person name="Schnable P.S."/>
            <person name="Ware D."/>
            <person name="Fulton R.S."/>
            <person name="Stein J.C."/>
            <person name="Wei F."/>
            <person name="Pasternak S."/>
            <person name="Liang C."/>
            <person name="Zhang J."/>
            <person name="Fulton L."/>
            <person name="Graves T.A."/>
            <person name="Minx P."/>
            <person name="Reily A.D."/>
            <person name="Courtney L."/>
            <person name="Kruchowski S.S."/>
            <person name="Tomlinson C."/>
            <person name="Strong C."/>
            <person name="Delehaunty K."/>
            <person name="Fronick C."/>
            <person name="Courtney B."/>
            <person name="Rock S.M."/>
            <person name="Belter E."/>
            <person name="Du F."/>
            <person name="Kim K."/>
            <person name="Abbott R.M."/>
            <person name="Cotton M."/>
            <person name="Levy A."/>
            <person name="Marchetto P."/>
            <person name="Ochoa K."/>
            <person name="Jackson S.M."/>
            <person name="Gillam B."/>
            <person name="Chen W."/>
            <person name="Yan L."/>
            <person name="Higginbotham J."/>
            <person name="Cardenas M."/>
            <person name="Waligorski J."/>
            <person name="Applebaum E."/>
            <person name="Phelps L."/>
            <person name="Falcone J."/>
            <person name="Kanchi K."/>
            <person name="Thane T."/>
            <person name="Scimone A."/>
            <person name="Thane N."/>
            <person name="Henke J."/>
            <person name="Wang T."/>
            <person name="Ruppert J."/>
            <person name="Shah N."/>
            <person name="Rotter K."/>
            <person name="Hodges J."/>
            <person name="Ingenthron E."/>
            <person name="Cordes M."/>
            <person name="Kohlberg S."/>
            <person name="Sgro J."/>
            <person name="Delgado B."/>
            <person name="Mead K."/>
            <person name="Chinwalla A."/>
            <person name="Leonard S."/>
            <person name="Crouse K."/>
            <person name="Collura K."/>
            <person name="Kudrna D."/>
            <person name="Currie J."/>
            <person name="He R."/>
            <person name="Angelova A."/>
            <person name="Rajasekar S."/>
            <person name="Mueller T."/>
            <person name="Lomeli R."/>
            <person name="Scara G."/>
            <person name="Ko A."/>
            <person name="Delaney K."/>
            <person name="Wissotski M."/>
            <person name="Lopez G."/>
            <person name="Campos D."/>
            <person name="Braidotti M."/>
            <person name="Ashley E."/>
            <person name="Golser W."/>
            <person name="Kim H."/>
            <person name="Lee S."/>
            <person name="Lin J."/>
            <person name="Dujmic Z."/>
            <person name="Kim W."/>
            <person name="Talag J."/>
            <person name="Zuccolo A."/>
            <person name="Fan C."/>
            <person name="Sebastian A."/>
            <person name="Kramer M."/>
            <person name="Spiegel L."/>
            <person name="Nascimento L."/>
            <person name="Zutavern T."/>
            <person name="Miller B."/>
            <person name="Ambroise C."/>
            <person name="Muller S."/>
            <person name="Spooner W."/>
            <person name="Narechania A."/>
            <person name="Ren L."/>
            <person name="Wei S."/>
            <person name="Kumari S."/>
            <person name="Faga B."/>
            <person name="Levy M.J."/>
            <person name="McMahan L."/>
            <person name="Van Buren P."/>
            <person name="Vaughn M.W."/>
            <person name="Ying K."/>
            <person name="Yeh C.-T."/>
            <person name="Emrich S.J."/>
            <person name="Jia Y."/>
            <person name="Kalyanaraman A."/>
            <person name="Hsia A.-P."/>
            <person name="Barbazuk W.B."/>
            <person name="Baucom R.S."/>
            <person name="Brutnell T.P."/>
            <person name="Carpita N.C."/>
            <person name="Chaparro C."/>
            <person name="Chia J.-M."/>
            <person name="Deragon J.-M."/>
            <person name="Estill J.C."/>
            <person name="Fu Y."/>
            <person name="Jeddeloh J.A."/>
            <person name="Han Y."/>
            <person name="Lee H."/>
            <person name="Li P."/>
            <person name="Lisch D.R."/>
            <person name="Liu S."/>
            <person name="Liu Z."/>
            <person name="Nagel D.H."/>
            <person name="McCann M.C."/>
            <person name="SanMiguel P."/>
            <person name="Myers A.M."/>
            <person name="Nettleton D."/>
            <person name="Nguyen J."/>
            <person name="Penning B.W."/>
            <person name="Ponnala L."/>
            <person name="Schneider K.L."/>
            <person name="Schwartz D.C."/>
            <person name="Sharma A."/>
            <person name="Soderlund C."/>
            <person name="Springer N.M."/>
            <person name="Sun Q."/>
            <person name="Wang H."/>
            <person name="Waterman M."/>
            <person name="Westerman R."/>
            <person name="Wolfgruber T.K."/>
            <person name="Yang L."/>
            <person name="Yu Y."/>
            <person name="Zhang L."/>
            <person name="Zhou S."/>
            <person name="Zhu Q."/>
            <person name="Bennetzen J.L."/>
            <person name="Dawe R.K."/>
            <person name="Jiang J."/>
            <person name="Jiang N."/>
            <person name="Presting G.G."/>
            <person name="Wessler S.R."/>
            <person name="Aluru S."/>
            <person name="Martienssen R.A."/>
            <person name="Clifton S.W."/>
            <person name="McCombie W.R."/>
            <person name="Wing R.A."/>
            <person name="Wilson R.K."/>
        </authorList>
    </citation>
    <scope>NUCLEOTIDE SEQUENCE [LARGE SCALE GENOMIC DNA]</scope>
    <source>
        <strain evidence="3">cv. B73</strain>
    </source>
</reference>
<dbReference type="EnsemblPlants" id="Zm00001eb175380_T002">
    <property type="protein sequence ID" value="Zm00001eb175380_P002"/>
    <property type="gene ID" value="Zm00001eb175380"/>
</dbReference>
<dbReference type="AlphaFoldDB" id="A0A804NP76"/>
<evidence type="ECO:0000256" key="1">
    <source>
        <dbReference type="SAM" id="MobiDB-lite"/>
    </source>
</evidence>
<reference evidence="2" key="3">
    <citation type="submission" date="2021-05" db="UniProtKB">
        <authorList>
            <consortium name="EnsemblPlants"/>
        </authorList>
    </citation>
    <scope>IDENTIFICATION</scope>
    <source>
        <strain evidence="2">cv. B73</strain>
    </source>
</reference>
<sequence length="125" mass="13357">MEDEREEGEERPGDWLGFSAGPGRRQAPWAGRDEGDHQGAVLGDGGRARGRGRQPAFEDVAAITLPVVVLQPFLDTVRSEDVVVTVTSGSLAALHVVVSLIGSLWWQPTAITVEICGQRPPDSDA</sequence>
<reference evidence="2" key="2">
    <citation type="submission" date="2019-07" db="EMBL/GenBank/DDBJ databases">
        <authorList>
            <person name="Seetharam A."/>
            <person name="Woodhouse M."/>
            <person name="Cannon E."/>
        </authorList>
    </citation>
    <scope>NUCLEOTIDE SEQUENCE [LARGE SCALE GENOMIC DNA]</scope>
    <source>
        <strain evidence="2">cv. B73</strain>
    </source>
</reference>
<dbReference type="Gramene" id="Zm00001eb175380_T002">
    <property type="protein sequence ID" value="Zm00001eb175380_P002"/>
    <property type="gene ID" value="Zm00001eb175380"/>
</dbReference>
<evidence type="ECO:0000313" key="3">
    <source>
        <dbReference type="Proteomes" id="UP000007305"/>
    </source>
</evidence>